<dbReference type="SUPFAM" id="SSF49562">
    <property type="entry name" value="C2 domain (Calcium/lipid-binding domain, CaLB)"/>
    <property type="match status" value="1"/>
</dbReference>
<feature type="compositionally biased region" description="Low complexity" evidence="1">
    <location>
        <begin position="390"/>
        <end position="399"/>
    </location>
</feature>
<feature type="compositionally biased region" description="Low complexity" evidence="1">
    <location>
        <begin position="281"/>
        <end position="303"/>
    </location>
</feature>
<feature type="region of interest" description="Disordered" evidence="1">
    <location>
        <begin position="39"/>
        <end position="61"/>
    </location>
</feature>
<protein>
    <recommendedName>
        <fullName evidence="2">C2 domain-containing protein</fullName>
    </recommendedName>
</protein>
<name>A0A8I6X6L8_HORVV</name>
<feature type="compositionally biased region" description="Low complexity" evidence="1">
    <location>
        <begin position="245"/>
        <end position="273"/>
    </location>
</feature>
<evidence type="ECO:0000259" key="2">
    <source>
        <dbReference type="PROSITE" id="PS50004"/>
    </source>
</evidence>
<dbReference type="CDD" id="cd04051">
    <property type="entry name" value="C2_SRC2_like"/>
    <property type="match status" value="1"/>
</dbReference>
<feature type="domain" description="C2" evidence="2">
    <location>
        <begin position="54"/>
        <end position="177"/>
    </location>
</feature>
<feature type="region of interest" description="Disordered" evidence="1">
    <location>
        <begin position="353"/>
        <end position="404"/>
    </location>
</feature>
<evidence type="ECO:0000313" key="3">
    <source>
        <dbReference type="EnsemblPlants" id="HORVU.MOREX.r3.3HG0313780.1.CDS1"/>
    </source>
</evidence>
<dbReference type="AlphaFoldDB" id="A0A8I6X6L8"/>
<dbReference type="Gene3D" id="2.60.40.150">
    <property type="entry name" value="C2 domain"/>
    <property type="match status" value="1"/>
</dbReference>
<sequence length="449" mass="45646">MRVGEAPWQPAPLPPGHIKPCAVPTQLSHHKVFGYIPNSQSTARSLDPHKPRKKPPDPAGQIGTRIIAMAQRALELTLISGKDLKDVNLFSAMEVYAVVSLSGDPRSRQRVATDRSGGRNPTWNATVRFAVPANAAGSVHVLLRAERALGDRDVGEVHIPLSELLSGAPDGAVPVKFVAYQVRKIGSGKPQGVLNFSYKLGEVTQGQAGGAAYGGAHAAYGQSPPAAAAYPPQGAYPPPGKADSYAPPSAYPPAGNAYPPQSAYPQAAKADGAYPPPSGYPPAGKAGEPSTAYPAPAGYPPAGKTGEPSTAYPAPAGYPTSSSGKPAKAGEPVTAYPAAAAGPSTGAPYGAPPPQYGYGYPPQQQPAGYGYPPPPPQGGYGGYGYPPQQPAGYGYQQQAVKPPKKSGMGMGLGAGLLGGALGGLLIGDMISDSAGGYDAGFDDGGGFDF</sequence>
<reference evidence="3" key="3">
    <citation type="submission" date="2022-01" db="UniProtKB">
        <authorList>
            <consortium name="EnsemblPlants"/>
        </authorList>
    </citation>
    <scope>IDENTIFICATION</scope>
    <source>
        <strain evidence="3">subsp. vulgare</strain>
    </source>
</reference>
<dbReference type="Gramene" id="HORVU.MOREX.r3.3HG0313780.1">
    <property type="protein sequence ID" value="HORVU.MOREX.r3.3HG0313780.1.CDS1"/>
    <property type="gene ID" value="HORVU.MOREX.r3.3HG0313780"/>
</dbReference>
<accession>A0A8I6X6L8</accession>
<dbReference type="Proteomes" id="UP000011116">
    <property type="component" value="Chromosome 3H"/>
</dbReference>
<dbReference type="InterPro" id="IPR035892">
    <property type="entry name" value="C2_domain_sf"/>
</dbReference>
<reference evidence="4" key="1">
    <citation type="journal article" date="2012" name="Nature">
        <title>A physical, genetic and functional sequence assembly of the barley genome.</title>
        <authorList>
            <consortium name="The International Barley Genome Sequencing Consortium"/>
            <person name="Mayer K.F."/>
            <person name="Waugh R."/>
            <person name="Brown J.W."/>
            <person name="Schulman A."/>
            <person name="Langridge P."/>
            <person name="Platzer M."/>
            <person name="Fincher G.B."/>
            <person name="Muehlbauer G.J."/>
            <person name="Sato K."/>
            <person name="Close T.J."/>
            <person name="Wise R.P."/>
            <person name="Stein N."/>
        </authorList>
    </citation>
    <scope>NUCLEOTIDE SEQUENCE [LARGE SCALE GENOMIC DNA]</scope>
    <source>
        <strain evidence="4">cv. Morex</strain>
    </source>
</reference>
<dbReference type="InterPro" id="IPR000008">
    <property type="entry name" value="C2_dom"/>
</dbReference>
<dbReference type="PANTHER" id="PTHR32246">
    <property type="entry name" value="INGRESSION PROTEIN FIC1"/>
    <property type="match status" value="1"/>
</dbReference>
<dbReference type="Pfam" id="PF00168">
    <property type="entry name" value="C2"/>
    <property type="match status" value="1"/>
</dbReference>
<organism evidence="3 4">
    <name type="scientific">Hordeum vulgare subsp. vulgare</name>
    <name type="common">Domesticated barley</name>
    <dbReference type="NCBI Taxonomy" id="112509"/>
    <lineage>
        <taxon>Eukaryota</taxon>
        <taxon>Viridiplantae</taxon>
        <taxon>Streptophyta</taxon>
        <taxon>Embryophyta</taxon>
        <taxon>Tracheophyta</taxon>
        <taxon>Spermatophyta</taxon>
        <taxon>Magnoliopsida</taxon>
        <taxon>Liliopsida</taxon>
        <taxon>Poales</taxon>
        <taxon>Poaceae</taxon>
        <taxon>BOP clade</taxon>
        <taxon>Pooideae</taxon>
        <taxon>Triticodae</taxon>
        <taxon>Triticeae</taxon>
        <taxon>Hordeinae</taxon>
        <taxon>Hordeum</taxon>
    </lineage>
</organism>
<feature type="compositionally biased region" description="Low complexity" evidence="1">
    <location>
        <begin position="356"/>
        <end position="370"/>
    </location>
</feature>
<dbReference type="SMART" id="SM00239">
    <property type="entry name" value="C2"/>
    <property type="match status" value="1"/>
</dbReference>
<feature type="region of interest" description="Disordered" evidence="1">
    <location>
        <begin position="230"/>
        <end position="330"/>
    </location>
</feature>
<gene>
    <name evidence="3" type="primary">LOC123445354</name>
</gene>
<evidence type="ECO:0000313" key="4">
    <source>
        <dbReference type="Proteomes" id="UP000011116"/>
    </source>
</evidence>
<evidence type="ECO:0000256" key="1">
    <source>
        <dbReference type="SAM" id="MobiDB-lite"/>
    </source>
</evidence>
<dbReference type="PANTHER" id="PTHR32246:SF173">
    <property type="entry name" value="C2 DOMAIN-CONTAINING PROTEIN"/>
    <property type="match status" value="1"/>
</dbReference>
<dbReference type="EnsemblPlants" id="HORVU.MOREX.r3.3HG0313780.1">
    <property type="protein sequence ID" value="HORVU.MOREX.r3.3HG0313780.1.CDS1"/>
    <property type="gene ID" value="HORVU.MOREX.r3.3HG0313780"/>
</dbReference>
<dbReference type="GO" id="GO:0006952">
    <property type="term" value="P:defense response"/>
    <property type="evidence" value="ECO:0007669"/>
    <property type="project" value="InterPro"/>
</dbReference>
<keyword evidence="4" id="KW-1185">Reference proteome</keyword>
<reference evidence="3" key="2">
    <citation type="submission" date="2020-10" db="EMBL/GenBank/DDBJ databases">
        <authorList>
            <person name="Scholz U."/>
            <person name="Mascher M."/>
            <person name="Fiebig A."/>
        </authorList>
    </citation>
    <scope>NUCLEOTIDE SEQUENCE [LARGE SCALE GENOMIC DNA]</scope>
    <source>
        <strain evidence="3">cv. Morex</strain>
    </source>
</reference>
<dbReference type="Gramene" id="HORVU.MOREX.r2.3HG0262130.1">
    <property type="protein sequence ID" value="HORVU.MOREX.r2.3HG0262130.1.CDS.1"/>
    <property type="gene ID" value="HORVU.MOREX.r2.3HG0262130"/>
</dbReference>
<dbReference type="SMR" id="A0A8I6X6L8"/>
<dbReference type="InterPro" id="IPR044750">
    <property type="entry name" value="C2_SRC2/BAP"/>
</dbReference>
<dbReference type="PROSITE" id="PS50004">
    <property type="entry name" value="C2"/>
    <property type="match status" value="1"/>
</dbReference>
<proteinExistence type="predicted"/>